<dbReference type="InterPro" id="IPR036397">
    <property type="entry name" value="RNaseH_sf"/>
</dbReference>
<dbReference type="OrthoDB" id="6615390at2759"/>
<evidence type="ECO:0000313" key="3">
    <source>
        <dbReference type="Proteomes" id="UP000792457"/>
    </source>
</evidence>
<reference evidence="2" key="2">
    <citation type="submission" date="2017-10" db="EMBL/GenBank/DDBJ databases">
        <title>Ladona fulva Genome sequencing and assembly.</title>
        <authorList>
            <person name="Murali S."/>
            <person name="Richards S."/>
            <person name="Bandaranaike D."/>
            <person name="Bellair M."/>
            <person name="Blankenburg K."/>
            <person name="Chao H."/>
            <person name="Dinh H."/>
            <person name="Doddapaneni H."/>
            <person name="Dugan-Rocha S."/>
            <person name="Elkadiri S."/>
            <person name="Gnanaolivu R."/>
            <person name="Hernandez B."/>
            <person name="Skinner E."/>
            <person name="Javaid M."/>
            <person name="Lee S."/>
            <person name="Li M."/>
            <person name="Ming W."/>
            <person name="Munidasa M."/>
            <person name="Muniz J."/>
            <person name="Nguyen L."/>
            <person name="Hughes D."/>
            <person name="Osuji N."/>
            <person name="Pu L.-L."/>
            <person name="Puazo M."/>
            <person name="Qu C."/>
            <person name="Quiroz J."/>
            <person name="Raj R."/>
            <person name="Weissenberger G."/>
            <person name="Xin Y."/>
            <person name="Zou X."/>
            <person name="Han Y."/>
            <person name="Worley K."/>
            <person name="Muzny D."/>
            <person name="Gibbs R."/>
        </authorList>
    </citation>
    <scope>NUCLEOTIDE SEQUENCE</scope>
    <source>
        <strain evidence="2">Sampled in the wild</strain>
    </source>
</reference>
<dbReference type="Pfam" id="PF18701">
    <property type="entry name" value="DUF5641"/>
    <property type="match status" value="1"/>
</dbReference>
<dbReference type="Proteomes" id="UP000792457">
    <property type="component" value="Unassembled WGS sequence"/>
</dbReference>
<reference evidence="2" key="1">
    <citation type="submission" date="2013-04" db="EMBL/GenBank/DDBJ databases">
        <authorList>
            <person name="Qu J."/>
            <person name="Murali S.C."/>
            <person name="Bandaranaike D."/>
            <person name="Bellair M."/>
            <person name="Blankenburg K."/>
            <person name="Chao H."/>
            <person name="Dinh H."/>
            <person name="Doddapaneni H."/>
            <person name="Downs B."/>
            <person name="Dugan-Rocha S."/>
            <person name="Elkadiri S."/>
            <person name="Gnanaolivu R.D."/>
            <person name="Hernandez B."/>
            <person name="Javaid M."/>
            <person name="Jayaseelan J.C."/>
            <person name="Lee S."/>
            <person name="Li M."/>
            <person name="Ming W."/>
            <person name="Munidasa M."/>
            <person name="Muniz J."/>
            <person name="Nguyen L."/>
            <person name="Ongeri F."/>
            <person name="Osuji N."/>
            <person name="Pu L.-L."/>
            <person name="Puazo M."/>
            <person name="Qu C."/>
            <person name="Quiroz J."/>
            <person name="Raj R."/>
            <person name="Weissenberger G."/>
            <person name="Xin Y."/>
            <person name="Zou X."/>
            <person name="Han Y."/>
            <person name="Richards S."/>
            <person name="Worley K."/>
            <person name="Muzny D."/>
            <person name="Gibbs R."/>
        </authorList>
    </citation>
    <scope>NUCLEOTIDE SEQUENCE</scope>
    <source>
        <strain evidence="2">Sampled in the wild</strain>
    </source>
</reference>
<feature type="domain" description="DUF5641" evidence="1">
    <location>
        <begin position="107"/>
        <end position="184"/>
    </location>
</feature>
<dbReference type="GO" id="GO:0003676">
    <property type="term" value="F:nucleic acid binding"/>
    <property type="evidence" value="ECO:0007669"/>
    <property type="project" value="InterPro"/>
</dbReference>
<comment type="caution">
    <text evidence="2">The sequence shown here is derived from an EMBL/GenBank/DDBJ whole genome shotgun (WGS) entry which is preliminary data.</text>
</comment>
<proteinExistence type="predicted"/>
<name>A0A8K0KPU3_LADFU</name>
<protein>
    <recommendedName>
        <fullName evidence="1">DUF5641 domain-containing protein</fullName>
    </recommendedName>
</protein>
<dbReference type="Gene3D" id="3.30.420.10">
    <property type="entry name" value="Ribonuclease H-like superfamily/Ribonuclease H"/>
    <property type="match status" value="1"/>
</dbReference>
<organism evidence="2 3">
    <name type="scientific">Ladona fulva</name>
    <name type="common">Scarce chaser dragonfly</name>
    <name type="synonym">Libellula fulva</name>
    <dbReference type="NCBI Taxonomy" id="123851"/>
    <lineage>
        <taxon>Eukaryota</taxon>
        <taxon>Metazoa</taxon>
        <taxon>Ecdysozoa</taxon>
        <taxon>Arthropoda</taxon>
        <taxon>Hexapoda</taxon>
        <taxon>Insecta</taxon>
        <taxon>Pterygota</taxon>
        <taxon>Palaeoptera</taxon>
        <taxon>Odonata</taxon>
        <taxon>Epiprocta</taxon>
        <taxon>Anisoptera</taxon>
        <taxon>Libelluloidea</taxon>
        <taxon>Libellulidae</taxon>
        <taxon>Ladona</taxon>
    </lineage>
</organism>
<dbReference type="InterPro" id="IPR040676">
    <property type="entry name" value="DUF5641"/>
</dbReference>
<evidence type="ECO:0000259" key="1">
    <source>
        <dbReference type="Pfam" id="PF18701"/>
    </source>
</evidence>
<keyword evidence="3" id="KW-1185">Reference proteome</keyword>
<sequence>MHKLADAGTNWRYNPPAAPHFGGIWEAAVKSVKHHLRRVIGETKLTYEEVSTLLSQVEACLNSRPLLPLSDDPTDFQVLTPAHFLIQTCSYIVPEADLRDENIPIGKRWKLLQQMLHHFWYRWSSEYLQILQPRGKWRERAANIQPGQLVLLQADKTQPARWPLARVMEIHSGDDGLKVRVHLTVNNYRQ</sequence>
<dbReference type="PANTHER" id="PTHR47331">
    <property type="entry name" value="PHD-TYPE DOMAIN-CONTAINING PROTEIN"/>
    <property type="match status" value="1"/>
</dbReference>
<dbReference type="EMBL" id="KZ309189">
    <property type="protein sequence ID" value="KAG8237585.1"/>
    <property type="molecule type" value="Genomic_DNA"/>
</dbReference>
<dbReference type="PANTHER" id="PTHR47331:SF2">
    <property type="match status" value="1"/>
</dbReference>
<evidence type="ECO:0000313" key="2">
    <source>
        <dbReference type="EMBL" id="KAG8237585.1"/>
    </source>
</evidence>
<dbReference type="AlphaFoldDB" id="A0A8K0KPU3"/>
<accession>A0A8K0KPU3</accession>
<dbReference type="SUPFAM" id="SSF53098">
    <property type="entry name" value="Ribonuclease H-like"/>
    <property type="match status" value="1"/>
</dbReference>
<dbReference type="InterPro" id="IPR012337">
    <property type="entry name" value="RNaseH-like_sf"/>
</dbReference>
<gene>
    <name evidence="2" type="ORF">J437_LFUL003309</name>
</gene>